<evidence type="ECO:0000313" key="4">
    <source>
        <dbReference type="EMBL" id="KKY24917.1"/>
    </source>
</evidence>
<dbReference type="PANTHER" id="PTHR15830">
    <property type="entry name" value="TELOMERE LENGTH REGULATION PROTEIN TEL2 FAMILY MEMBER"/>
    <property type="match status" value="1"/>
</dbReference>
<dbReference type="InterPro" id="IPR038528">
    <property type="entry name" value="TEL2_C_sf"/>
</dbReference>
<evidence type="ECO:0000313" key="5">
    <source>
        <dbReference type="Proteomes" id="UP000053317"/>
    </source>
</evidence>
<dbReference type="GO" id="GO:0042162">
    <property type="term" value="F:telomeric DNA binding"/>
    <property type="evidence" value="ECO:0007669"/>
    <property type="project" value="TreeGrafter"/>
</dbReference>
<dbReference type="PANTHER" id="PTHR15830:SF10">
    <property type="entry name" value="TELOMERE LENGTH REGULATION PROTEIN TEL2 HOMOLOG"/>
    <property type="match status" value="1"/>
</dbReference>
<name>A0A0G2EQ67_PHACM</name>
<dbReference type="EMBL" id="LCWF01000054">
    <property type="protein sequence ID" value="KKY24917.1"/>
    <property type="molecule type" value="Genomic_DNA"/>
</dbReference>
<comment type="caution">
    <text evidence="4">The sequence shown here is derived from an EMBL/GenBank/DDBJ whole genome shotgun (WGS) entry which is preliminary data.</text>
</comment>
<dbReference type="GO" id="GO:0051083">
    <property type="term" value="P:'de novo' cotranslational protein folding"/>
    <property type="evidence" value="ECO:0007669"/>
    <property type="project" value="TreeGrafter"/>
</dbReference>
<keyword evidence="5" id="KW-1185">Reference proteome</keyword>
<feature type="domain" description="Telomere length regulation protein conserved" evidence="3">
    <location>
        <begin position="673"/>
        <end position="783"/>
    </location>
</feature>
<evidence type="ECO:0000256" key="1">
    <source>
        <dbReference type="ARBA" id="ARBA00006133"/>
    </source>
</evidence>
<sequence length="1067" mass="117355">MSAKITQNSTRLTYNGAQEMDDILKPIKTTRTNIGDFESLSINEGPQGTHDSTFSRRPGKDFNEIEEIPVEETHTGITELRIDQSKVSDRKSNEGTVGLELSIGDVGVADDISVAQRTFSSPHDVLDSLKAKPDPHTLTAALEYLRDTCSNVDGFNVKVSGPKAAQIVNQLVTEILPNYWEFFDLVQRASDGTQAKTNLLEVLRSVSGIGALTASLRASTAAFHEGTNNVATRATIECLAQVMATKQFVLQIMETILEFHGTDTQQRMLWQEFVSIVVGGKVLSTTGEAVFATKCLDPERDKDAWVADGRQYARWIGGNVTFILLHMSPADERQWSMVSQLVKRCTRMAHSDLFIAELLNSLILHDQTMWKSLQLLFARFSKPDQQLLFKFILNCSCNLYLQTTSHRVSTETSPNLRVSGVASLISGFTNISEHLKDYLVNWICSAGEGLGMDIDARRASIAAVAGNEDVLFAILEKSLTAFGDKLHIQHSPLMQQEALAQVILLATGYLHKLKSSTISSLSRSSVYIQMVSNRLASSLPRAQILGMIVGTAISRLIESPEKALKFDTEEMETSEAKWFMNLQYVNDEAGSLQALKLGVPLASRPLSKKRKIVVPGSQEIPATNISSRIISIEELSDAESDDGLVPYQKPDEDPQDSDDDPTLTNRVRPVARVYIKDLVADLRSNDKPEVVELALKTAPGLIRRKANFGTELSESIDRLAAALLNVQEGMSKRENQDSRLQSMIACIVAHPARMAPWFINMYFEGDLSQAQRASVTTAVGLSARELGGFDDASLEGALPRSQNTFASKRLPPKLEAIYSPQTSHLSTVARQIEHSTLQPMALAAADKLTGPDILKVRTFSSRMEVERKGKEKAQERKRRIPKDLHKLLSESFYLELCGRLDIVISGSRHQSSTLMTSLLDPPLLRLVLQTHTIILSTLGPHAPQLPLLTRETLLMLTSLHNISTLALDPAVLPALLNLLLLILDLNIAAGVNSEERLITEFGTQVAELVSWAAALIDRGTVAGPSTSSEGDDGDMPWTVVAAGIQVKWMEVGRKFQGRMLGLGPQDF</sequence>
<reference evidence="4 5" key="2">
    <citation type="submission" date="2015-05" db="EMBL/GenBank/DDBJ databases">
        <authorList>
            <person name="Morales-Cruz A."/>
            <person name="Amrine K.C."/>
            <person name="Cantu D."/>
        </authorList>
    </citation>
    <scope>NUCLEOTIDE SEQUENCE [LARGE SCALE GENOMIC DNA]</scope>
    <source>
        <strain evidence="4">UCRPC4</strain>
    </source>
</reference>
<feature type="compositionally biased region" description="Polar residues" evidence="2">
    <location>
        <begin position="40"/>
        <end position="52"/>
    </location>
</feature>
<dbReference type="InterPro" id="IPR019337">
    <property type="entry name" value="Telomere_length_regulation_dom"/>
</dbReference>
<dbReference type="GO" id="GO:0051879">
    <property type="term" value="F:Hsp90 protein binding"/>
    <property type="evidence" value="ECO:0007669"/>
    <property type="project" value="TreeGrafter"/>
</dbReference>
<dbReference type="InterPro" id="IPR051970">
    <property type="entry name" value="TEL2_Regulation"/>
</dbReference>
<gene>
    <name evidence="4" type="ORF">UCRPC4_g02218</name>
</gene>
<accession>A0A0G2EQ67</accession>
<reference evidence="4 5" key="1">
    <citation type="submission" date="2015-05" db="EMBL/GenBank/DDBJ databases">
        <title>Distinctive expansion of gene families associated with plant cell wall degradation and secondary metabolism in the genomes of grapevine trunk pathogens.</title>
        <authorList>
            <person name="Lawrence D.P."/>
            <person name="Travadon R."/>
            <person name="Rolshausen P.E."/>
            <person name="Baumgartner K."/>
        </authorList>
    </citation>
    <scope>NUCLEOTIDE SEQUENCE [LARGE SCALE GENOMIC DNA]</scope>
    <source>
        <strain evidence="4">UCRPC4</strain>
    </source>
</reference>
<dbReference type="Proteomes" id="UP000053317">
    <property type="component" value="Unassembled WGS sequence"/>
</dbReference>
<dbReference type="Pfam" id="PF10193">
    <property type="entry name" value="Telomere_reg-2"/>
    <property type="match status" value="1"/>
</dbReference>
<proteinExistence type="inferred from homology"/>
<comment type="similarity">
    <text evidence="1">Belongs to the TEL2 family.</text>
</comment>
<feature type="region of interest" description="Disordered" evidence="2">
    <location>
        <begin position="640"/>
        <end position="664"/>
    </location>
</feature>
<protein>
    <recommendedName>
        <fullName evidence="3">Telomere length regulation protein conserved domain-containing protein</fullName>
    </recommendedName>
</protein>
<feature type="region of interest" description="Disordered" evidence="2">
    <location>
        <begin position="38"/>
        <end position="59"/>
    </location>
</feature>
<dbReference type="Gene3D" id="1.25.40.720">
    <property type="entry name" value="Telomere length regulation protein 2, C-terminal domain"/>
    <property type="match status" value="1"/>
</dbReference>
<dbReference type="OrthoDB" id="10258062at2759"/>
<dbReference type="AlphaFoldDB" id="A0A0G2EQ67"/>
<organism evidence="4 5">
    <name type="scientific">Phaeomoniella chlamydospora</name>
    <name type="common">Phaeoacremonium chlamydosporum</name>
    <dbReference type="NCBI Taxonomy" id="158046"/>
    <lineage>
        <taxon>Eukaryota</taxon>
        <taxon>Fungi</taxon>
        <taxon>Dikarya</taxon>
        <taxon>Ascomycota</taxon>
        <taxon>Pezizomycotina</taxon>
        <taxon>Eurotiomycetes</taxon>
        <taxon>Chaetothyriomycetidae</taxon>
        <taxon>Phaeomoniellales</taxon>
        <taxon>Phaeomoniellaceae</taxon>
        <taxon>Phaeomoniella</taxon>
    </lineage>
</organism>
<evidence type="ECO:0000256" key="2">
    <source>
        <dbReference type="SAM" id="MobiDB-lite"/>
    </source>
</evidence>
<evidence type="ECO:0000259" key="3">
    <source>
        <dbReference type="Pfam" id="PF10193"/>
    </source>
</evidence>
<dbReference type="GO" id="GO:0005829">
    <property type="term" value="C:cytosol"/>
    <property type="evidence" value="ECO:0007669"/>
    <property type="project" value="TreeGrafter"/>
</dbReference>